<proteinExistence type="predicted"/>
<comment type="caution">
    <text evidence="2">The sequence shown here is derived from an EMBL/GenBank/DDBJ whole genome shotgun (WGS) entry which is preliminary data.</text>
</comment>
<sequence>MDFLKTFLIFFIVSTYVANGERVSILKGRSRAISCPPERPFLTISSASYTNPRMFPGALLPVGGCQNLEIGGLLNGYCMRHMRRERYGGQFCKVAVSTADTGKPGCPVAGPVRLRIEYFCTAQRSVTQFFPARHPICGFLPRSRYCLCETKNLPL</sequence>
<evidence type="ECO:0000313" key="3">
    <source>
        <dbReference type="Proteomes" id="UP000192578"/>
    </source>
</evidence>
<dbReference type="AlphaFoldDB" id="A0A1W0X5F8"/>
<keyword evidence="1" id="KW-0732">Signal</keyword>
<evidence type="ECO:0000256" key="1">
    <source>
        <dbReference type="SAM" id="SignalP"/>
    </source>
</evidence>
<reference evidence="3" key="1">
    <citation type="submission" date="2017-01" db="EMBL/GenBank/DDBJ databases">
        <title>Comparative genomics of anhydrobiosis in the tardigrade Hypsibius dujardini.</title>
        <authorList>
            <person name="Yoshida Y."/>
            <person name="Koutsovoulos G."/>
            <person name="Laetsch D."/>
            <person name="Stevens L."/>
            <person name="Kumar S."/>
            <person name="Horikawa D."/>
            <person name="Ishino K."/>
            <person name="Komine S."/>
            <person name="Tomita M."/>
            <person name="Blaxter M."/>
            <person name="Arakawa K."/>
        </authorList>
    </citation>
    <scope>NUCLEOTIDE SEQUENCE [LARGE SCALE GENOMIC DNA]</scope>
    <source>
        <strain evidence="3">Z151</strain>
    </source>
</reference>
<keyword evidence="3" id="KW-1185">Reference proteome</keyword>
<name>A0A1W0X5F8_HYPEX</name>
<evidence type="ECO:0008006" key="4">
    <source>
        <dbReference type="Google" id="ProtNLM"/>
    </source>
</evidence>
<gene>
    <name evidence="2" type="ORF">BV898_03203</name>
</gene>
<feature type="chain" id="PRO_5012890351" description="SUEL-type lectin domain-containing protein" evidence="1">
    <location>
        <begin position="21"/>
        <end position="155"/>
    </location>
</feature>
<dbReference type="Proteomes" id="UP000192578">
    <property type="component" value="Unassembled WGS sequence"/>
</dbReference>
<evidence type="ECO:0000313" key="2">
    <source>
        <dbReference type="EMBL" id="OQV22766.1"/>
    </source>
</evidence>
<protein>
    <recommendedName>
        <fullName evidence="4">SUEL-type lectin domain-containing protein</fullName>
    </recommendedName>
</protein>
<feature type="signal peptide" evidence="1">
    <location>
        <begin position="1"/>
        <end position="20"/>
    </location>
</feature>
<accession>A0A1W0X5F8</accession>
<dbReference type="EMBL" id="MTYJ01000015">
    <property type="protein sequence ID" value="OQV22766.1"/>
    <property type="molecule type" value="Genomic_DNA"/>
</dbReference>
<organism evidence="2 3">
    <name type="scientific">Hypsibius exemplaris</name>
    <name type="common">Freshwater tardigrade</name>
    <dbReference type="NCBI Taxonomy" id="2072580"/>
    <lineage>
        <taxon>Eukaryota</taxon>
        <taxon>Metazoa</taxon>
        <taxon>Ecdysozoa</taxon>
        <taxon>Tardigrada</taxon>
        <taxon>Eutardigrada</taxon>
        <taxon>Parachela</taxon>
        <taxon>Hypsibioidea</taxon>
        <taxon>Hypsibiidae</taxon>
        <taxon>Hypsibius</taxon>
    </lineage>
</organism>